<reference evidence="1 2" key="1">
    <citation type="submission" date="2023-09" db="EMBL/GenBank/DDBJ databases">
        <authorList>
            <person name="Rey-Velasco X."/>
        </authorList>
    </citation>
    <scope>NUCLEOTIDE SEQUENCE [LARGE SCALE GENOMIC DNA]</scope>
    <source>
        <strain evidence="1 2">W345</strain>
    </source>
</reference>
<comment type="caution">
    <text evidence="1">The sequence shown here is derived from an EMBL/GenBank/DDBJ whole genome shotgun (WGS) entry which is preliminary data.</text>
</comment>
<keyword evidence="2" id="KW-1185">Reference proteome</keyword>
<protein>
    <submittedName>
        <fullName evidence="1">Uncharacterized protein</fullName>
    </submittedName>
</protein>
<dbReference type="RefSeq" id="WP_311366743.1">
    <property type="nucleotide sequence ID" value="NZ_JAVRIC010000092.1"/>
</dbReference>
<evidence type="ECO:0000313" key="1">
    <source>
        <dbReference type="EMBL" id="MDT0499336.1"/>
    </source>
</evidence>
<dbReference type="Proteomes" id="UP001254608">
    <property type="component" value="Unassembled WGS sequence"/>
</dbReference>
<sequence length="60" mass="6563">GGLRQGARPDPDLMTPTLLSVKVKPFGRPAADLDAQQQLEKLRLIRKRSNRSAVAPTLNV</sequence>
<organism evidence="1 2">
    <name type="scientific">Banduia mediterranea</name>
    <dbReference type="NCBI Taxonomy" id="3075609"/>
    <lineage>
        <taxon>Bacteria</taxon>
        <taxon>Pseudomonadati</taxon>
        <taxon>Pseudomonadota</taxon>
        <taxon>Gammaproteobacteria</taxon>
        <taxon>Nevskiales</taxon>
        <taxon>Algiphilaceae</taxon>
        <taxon>Banduia</taxon>
    </lineage>
</organism>
<name>A0ABU2WPT1_9GAMM</name>
<gene>
    <name evidence="1" type="ORF">RM530_18515</name>
</gene>
<feature type="non-terminal residue" evidence="1">
    <location>
        <position position="1"/>
    </location>
</feature>
<evidence type="ECO:0000313" key="2">
    <source>
        <dbReference type="Proteomes" id="UP001254608"/>
    </source>
</evidence>
<proteinExistence type="predicted"/>
<dbReference type="EMBL" id="JAVRIC010000092">
    <property type="protein sequence ID" value="MDT0499336.1"/>
    <property type="molecule type" value="Genomic_DNA"/>
</dbReference>
<accession>A0ABU2WPT1</accession>